<keyword evidence="2" id="KW-1185">Reference proteome</keyword>
<proteinExistence type="predicted"/>
<reference evidence="1" key="1">
    <citation type="submission" date="2022-06" db="EMBL/GenBank/DDBJ databases">
        <title>Fusarium solani species complex genomes reveal bases of compartmentalisation and animal pathogenesis.</title>
        <authorList>
            <person name="Tsai I.J."/>
        </authorList>
    </citation>
    <scope>NUCLEOTIDE SEQUENCE</scope>
    <source>
        <strain evidence="1">Fu6.1</strain>
    </source>
</reference>
<sequence>MVPAGLNPLTNDQLVLLPLQVHGFVLSTRRWATFDIDLLSDLEYVDGWNNLVIDTDIKETVLALVENHYVFQDHQSKSDAGLSSVDFIQGKGTGLIILLHGEPGVGKISTAEWVASHTKRPLFPITYGDIGDKAETGSESGKELSTSSQMGMCAAT</sequence>
<evidence type="ECO:0000313" key="1">
    <source>
        <dbReference type="EMBL" id="KAI8663179.1"/>
    </source>
</evidence>
<comment type="caution">
    <text evidence="1">The sequence shown here is derived from an EMBL/GenBank/DDBJ whole genome shotgun (WGS) entry which is preliminary data.</text>
</comment>
<protein>
    <submittedName>
        <fullName evidence="1">AAA domain-containing protein</fullName>
    </submittedName>
</protein>
<dbReference type="EMBL" id="CM046509">
    <property type="protein sequence ID" value="KAI8663179.1"/>
    <property type="molecule type" value="Genomic_DNA"/>
</dbReference>
<evidence type="ECO:0000313" key="2">
    <source>
        <dbReference type="Proteomes" id="UP001065298"/>
    </source>
</evidence>
<dbReference type="Proteomes" id="UP001065298">
    <property type="component" value="Chromosome 7"/>
</dbReference>
<gene>
    <name evidence="1" type="ORF">NCS57_00918000</name>
</gene>
<accession>A0ACC0QRE4</accession>
<name>A0ACC0QRE4_9HYPO</name>
<organism evidence="1 2">
    <name type="scientific">Fusarium keratoplasticum</name>
    <dbReference type="NCBI Taxonomy" id="1328300"/>
    <lineage>
        <taxon>Eukaryota</taxon>
        <taxon>Fungi</taxon>
        <taxon>Dikarya</taxon>
        <taxon>Ascomycota</taxon>
        <taxon>Pezizomycotina</taxon>
        <taxon>Sordariomycetes</taxon>
        <taxon>Hypocreomycetidae</taxon>
        <taxon>Hypocreales</taxon>
        <taxon>Nectriaceae</taxon>
        <taxon>Fusarium</taxon>
        <taxon>Fusarium solani species complex</taxon>
    </lineage>
</organism>